<name>A0A249MYM0_SPHXE</name>
<evidence type="ECO:0000313" key="2">
    <source>
        <dbReference type="EMBL" id="ASY47038.1"/>
    </source>
</evidence>
<dbReference type="EMBL" id="CP022747">
    <property type="protein sequence ID" value="ASY46473.1"/>
    <property type="molecule type" value="Genomic_DNA"/>
</dbReference>
<reference evidence="1 3" key="1">
    <citation type="submission" date="2017-08" db="EMBL/GenBank/DDBJ databases">
        <title>Whole Genome Sequence of Sphingobium hydrophobicum C1: Insights into Adaption to the Electronic-waste Contaminated Sediment.</title>
        <authorList>
            <person name="Song D."/>
            <person name="Chen X."/>
            <person name="Xu M."/>
        </authorList>
    </citation>
    <scope>NUCLEOTIDE SEQUENCE [LARGE SCALE GENOMIC DNA]</scope>
    <source>
        <strain evidence="1 3">C1</strain>
        <plasmid evidence="1 3">p1</plasmid>
        <plasmid evidence="2 3">p3</plasmid>
    </source>
</reference>
<dbReference type="InterPro" id="IPR058120">
    <property type="entry name" value="MADS7"/>
</dbReference>
<geneLocation type="plasmid" evidence="1 3">
    <name>p1</name>
</geneLocation>
<keyword evidence="1" id="KW-0614">Plasmid</keyword>
<proteinExistence type="predicted"/>
<evidence type="ECO:0000313" key="1">
    <source>
        <dbReference type="EMBL" id="ASY46473.1"/>
    </source>
</evidence>
<dbReference type="Proteomes" id="UP000217141">
    <property type="component" value="Plasmid p1"/>
</dbReference>
<dbReference type="RefSeq" id="WP_095687367.1">
    <property type="nucleotide sequence ID" value="NZ_CP022747.1"/>
</dbReference>
<dbReference type="AlphaFoldDB" id="A0A249MYM0"/>
<sequence length="513" mass="58529">MEILARPTSFDDRTGPDFWIDEAIWGHRLYDEQTPWLTFLEFMTVLLAEHRAGRALREDALNSLSYRPQLQLRLRNLVFNNPHIMTVLAEDRADDAAWSIWLTKMAETAGGIEERDFSYLRDRFETFQDFAAVISFLQGSAIEGSSNKRWSSKFVFPFGPNALYEDANVNPRGGVSNDRRFFARTGELLYLMLCRSRDADALRGLLISRFLENPAPYDRMAAALQGEPHFSKVERAGAYLPCSSHSLFDRLAEDWLAILQLPIPAYDAIPHLVTMTGLNLILYQLERAREVLENEPVQLVCEIVSPKKSVVRDLSADSYQRNNGLPQQAVERFVRRVGETEEWARALRSDEPVLFAADILKKNFGWPDTEEEEAATDPQALINQLADKGISRHKQHIGKIHMSWARAIGLSSRRSSRRVRYAPTDRLLKTLVACCVEKRLEFRDFLALLHDRYGIVIGDAQARTFIESGDADQEDFSDNARRLEERLASLGLLKRLSDSCAYVENPFQRAQAA</sequence>
<organism evidence="1 3">
    <name type="scientific">Sphingobium xenophagum</name>
    <dbReference type="NCBI Taxonomy" id="121428"/>
    <lineage>
        <taxon>Bacteria</taxon>
        <taxon>Pseudomonadati</taxon>
        <taxon>Pseudomonadota</taxon>
        <taxon>Alphaproteobacteria</taxon>
        <taxon>Sphingomonadales</taxon>
        <taxon>Sphingomonadaceae</taxon>
        <taxon>Sphingobium</taxon>
    </lineage>
</organism>
<dbReference type="Proteomes" id="UP000217141">
    <property type="component" value="Plasmid p3"/>
</dbReference>
<dbReference type="KEGG" id="shyd:CJD35_18395"/>
<geneLocation type="plasmid" evidence="2 3">
    <name>p3</name>
</geneLocation>
<evidence type="ECO:0000313" key="3">
    <source>
        <dbReference type="Proteomes" id="UP000217141"/>
    </source>
</evidence>
<protein>
    <submittedName>
        <fullName evidence="1">Uncharacterized protein</fullName>
    </submittedName>
</protein>
<gene>
    <name evidence="1" type="ORF">CJD35_18395</name>
    <name evidence="2" type="ORF">CJD35_21510</name>
</gene>
<dbReference type="KEGG" id="shyd:CJD35_21510"/>
<dbReference type="Pfam" id="PF26611">
    <property type="entry name" value="MAD7"/>
    <property type="match status" value="1"/>
</dbReference>
<accession>A0A249MYM0</accession>
<dbReference type="EMBL" id="CP022749">
    <property type="protein sequence ID" value="ASY47038.1"/>
    <property type="molecule type" value="Genomic_DNA"/>
</dbReference>